<evidence type="ECO:0008006" key="3">
    <source>
        <dbReference type="Google" id="ProtNLM"/>
    </source>
</evidence>
<proteinExistence type="predicted"/>
<dbReference type="SUPFAM" id="SSF53335">
    <property type="entry name" value="S-adenosyl-L-methionine-dependent methyltransferases"/>
    <property type="match status" value="1"/>
</dbReference>
<dbReference type="CDD" id="cd02440">
    <property type="entry name" value="AdoMet_MTases"/>
    <property type="match status" value="1"/>
</dbReference>
<gene>
    <name evidence="1" type="ORF">PGLA1383_LOCUS21060</name>
</gene>
<dbReference type="AlphaFoldDB" id="A0A813ENW4"/>
<accession>A0A813ENW4</accession>
<dbReference type="Gene3D" id="3.40.50.150">
    <property type="entry name" value="Vaccinia Virus protein VP39"/>
    <property type="match status" value="1"/>
</dbReference>
<dbReference type="InterPro" id="IPR029063">
    <property type="entry name" value="SAM-dependent_MTases_sf"/>
</dbReference>
<dbReference type="PANTHER" id="PTHR43836">
    <property type="entry name" value="CATECHOL O-METHYLTRANSFERASE 1-RELATED"/>
    <property type="match status" value="1"/>
</dbReference>
<organism evidence="1 2">
    <name type="scientific">Polarella glacialis</name>
    <name type="common">Dinoflagellate</name>
    <dbReference type="NCBI Taxonomy" id="89957"/>
    <lineage>
        <taxon>Eukaryota</taxon>
        <taxon>Sar</taxon>
        <taxon>Alveolata</taxon>
        <taxon>Dinophyceae</taxon>
        <taxon>Suessiales</taxon>
        <taxon>Suessiaceae</taxon>
        <taxon>Polarella</taxon>
    </lineage>
</organism>
<dbReference type="GO" id="GO:0008171">
    <property type="term" value="F:O-methyltransferase activity"/>
    <property type="evidence" value="ECO:0007669"/>
    <property type="project" value="TreeGrafter"/>
</dbReference>
<dbReference type="Proteomes" id="UP000654075">
    <property type="component" value="Unassembled WGS sequence"/>
</dbReference>
<evidence type="ECO:0000313" key="2">
    <source>
        <dbReference type="Proteomes" id="UP000654075"/>
    </source>
</evidence>
<dbReference type="PANTHER" id="PTHR43836:SF2">
    <property type="entry name" value="CATECHOL O-METHYLTRANSFERASE 1-RELATED"/>
    <property type="match status" value="1"/>
</dbReference>
<sequence>MNVLLIAISSCSRNASKATVAEAFDAFGRDLGSSGSWAKFAGGSKAAALIAAMRAGPPADHSDTFGVLEIGTYCGNSALRLAAALPGVRVTTLELDPILVAIARAIVAFAGLWGIVD</sequence>
<keyword evidence="2" id="KW-1185">Reference proteome</keyword>
<name>A0A813ENW4_POLGL</name>
<dbReference type="EMBL" id="CAJNNV010014693">
    <property type="protein sequence ID" value="CAE8602827.1"/>
    <property type="molecule type" value="Genomic_DNA"/>
</dbReference>
<feature type="non-terminal residue" evidence="1">
    <location>
        <position position="1"/>
    </location>
</feature>
<reference evidence="1" key="1">
    <citation type="submission" date="2021-02" db="EMBL/GenBank/DDBJ databases">
        <authorList>
            <person name="Dougan E. K."/>
            <person name="Rhodes N."/>
            <person name="Thang M."/>
            <person name="Chan C."/>
        </authorList>
    </citation>
    <scope>NUCLEOTIDE SEQUENCE</scope>
</reference>
<evidence type="ECO:0000313" key="1">
    <source>
        <dbReference type="EMBL" id="CAE8602827.1"/>
    </source>
</evidence>
<comment type="caution">
    <text evidence="1">The sequence shown here is derived from an EMBL/GenBank/DDBJ whole genome shotgun (WGS) entry which is preliminary data.</text>
</comment>
<dbReference type="OrthoDB" id="418433at2759"/>
<protein>
    <recommendedName>
        <fullName evidence="3">Catechol O-methyltransferase</fullName>
    </recommendedName>
</protein>